<evidence type="ECO:0000313" key="1">
    <source>
        <dbReference type="EMBL" id="ACY90054.1"/>
    </source>
</evidence>
<sequence length="56" mass="6746">MIATAVLKITNHINETLFYLLLKTFIQATMMPLNKSKQCFDFVPLRSIYHWREKWT</sequence>
<dbReference type="AlphaFoldDB" id="A0A0F6B6A7"/>
<proteinExistence type="predicted"/>
<accession>A0A0F6B6A7</accession>
<dbReference type="EMBL" id="CP001363">
    <property type="protein sequence ID" value="ACY90054.1"/>
    <property type="molecule type" value="Genomic_DNA"/>
</dbReference>
<reference evidence="1 2" key="1">
    <citation type="journal article" date="2010" name="J. Bacteriol.">
        <title>Short-term signatures of evolutionary change in the Salmonella enterica serovar typhimurium 14028 genome.</title>
        <authorList>
            <person name="Jarvik T."/>
            <person name="Smillie C."/>
            <person name="Groisman E.A."/>
            <person name="Ochman H."/>
        </authorList>
    </citation>
    <scope>NUCLEOTIDE SEQUENCE [LARGE SCALE GENOMIC DNA]</scope>
    <source>
        <strain evidence="2">14028s / SGSC 2262</strain>
    </source>
</reference>
<dbReference type="KEGG" id="seo:STM14_3645"/>
<keyword evidence="2" id="KW-1185">Reference proteome</keyword>
<dbReference type="HOGENOM" id="CLU_212214_0_0_6"/>
<dbReference type="Proteomes" id="UP000002695">
    <property type="component" value="Chromosome"/>
</dbReference>
<evidence type="ECO:0008006" key="3">
    <source>
        <dbReference type="Google" id="ProtNLM"/>
    </source>
</evidence>
<organism evidence="1 2">
    <name type="scientific">Salmonella typhimurium (strain 14028s / SGSC 2262)</name>
    <dbReference type="NCBI Taxonomy" id="588858"/>
    <lineage>
        <taxon>Bacteria</taxon>
        <taxon>Pseudomonadati</taxon>
        <taxon>Pseudomonadota</taxon>
        <taxon>Gammaproteobacteria</taxon>
        <taxon>Enterobacterales</taxon>
        <taxon>Enterobacteriaceae</taxon>
        <taxon>Salmonella</taxon>
    </lineage>
</organism>
<protein>
    <recommendedName>
        <fullName evidence="3">4-deoxy-L-threo-5-hexosulose-uronate ketol-isomerase</fullName>
    </recommendedName>
</protein>
<gene>
    <name evidence="1" type="ordered locus">STM14_3645</name>
</gene>
<name>A0A0F6B6A7_SALT1</name>
<dbReference type="BioCyc" id="SENT588858:STM14_RS25345-MONOMER"/>
<evidence type="ECO:0000313" key="2">
    <source>
        <dbReference type="Proteomes" id="UP000002695"/>
    </source>
</evidence>